<keyword evidence="2" id="KW-0808">Transferase</keyword>
<dbReference type="PROSITE" id="PS50994">
    <property type="entry name" value="INTEGRASE"/>
    <property type="match status" value="1"/>
</dbReference>
<dbReference type="Gene3D" id="1.10.340.70">
    <property type="match status" value="1"/>
</dbReference>
<gene>
    <name evidence="2" type="ORF">Tci_553079</name>
</gene>
<organism evidence="2">
    <name type="scientific">Tanacetum cinerariifolium</name>
    <name type="common">Dalmatian daisy</name>
    <name type="synonym">Chrysanthemum cinerariifolium</name>
    <dbReference type="NCBI Taxonomy" id="118510"/>
    <lineage>
        <taxon>Eukaryota</taxon>
        <taxon>Viridiplantae</taxon>
        <taxon>Streptophyta</taxon>
        <taxon>Embryophyta</taxon>
        <taxon>Tracheophyta</taxon>
        <taxon>Spermatophyta</taxon>
        <taxon>Magnoliopsida</taxon>
        <taxon>eudicotyledons</taxon>
        <taxon>Gunneridae</taxon>
        <taxon>Pentapetalae</taxon>
        <taxon>asterids</taxon>
        <taxon>campanulids</taxon>
        <taxon>Asterales</taxon>
        <taxon>Asteraceae</taxon>
        <taxon>Asteroideae</taxon>
        <taxon>Anthemideae</taxon>
        <taxon>Anthemidinae</taxon>
        <taxon>Tanacetum</taxon>
    </lineage>
</organism>
<dbReference type="PANTHER" id="PTHR48475">
    <property type="entry name" value="RIBONUCLEASE H"/>
    <property type="match status" value="1"/>
</dbReference>
<dbReference type="EMBL" id="BKCJ010326772">
    <property type="protein sequence ID" value="GEZ81106.1"/>
    <property type="molecule type" value="Genomic_DNA"/>
</dbReference>
<dbReference type="InterPro" id="IPR001584">
    <property type="entry name" value="Integrase_cat-core"/>
</dbReference>
<feature type="non-terminal residue" evidence="2">
    <location>
        <position position="1"/>
    </location>
</feature>
<evidence type="ECO:0000313" key="2">
    <source>
        <dbReference type="EMBL" id="GEZ81106.1"/>
    </source>
</evidence>
<evidence type="ECO:0000259" key="1">
    <source>
        <dbReference type="PROSITE" id="PS50994"/>
    </source>
</evidence>
<dbReference type="PANTHER" id="PTHR48475:SF2">
    <property type="entry name" value="RIBONUCLEASE H"/>
    <property type="match status" value="1"/>
</dbReference>
<dbReference type="SUPFAM" id="SSF53098">
    <property type="entry name" value="Ribonuclease H-like"/>
    <property type="match status" value="2"/>
</dbReference>
<keyword evidence="2" id="KW-0548">Nucleotidyltransferase</keyword>
<keyword evidence="2" id="KW-0695">RNA-directed DNA polymerase</keyword>
<proteinExistence type="predicted"/>
<dbReference type="AlphaFoldDB" id="A0A699IRE6"/>
<feature type="domain" description="Integrase catalytic" evidence="1">
    <location>
        <begin position="505"/>
        <end position="662"/>
    </location>
</feature>
<comment type="caution">
    <text evidence="2">The sequence shown here is derived from an EMBL/GenBank/DDBJ whole genome shotgun (WGS) entry which is preliminary data.</text>
</comment>
<protein>
    <submittedName>
        <fullName evidence="2">Reverse transcriptase domain-containing protein</fullName>
    </submittedName>
</protein>
<dbReference type="InterPro" id="IPR036397">
    <property type="entry name" value="RNaseH_sf"/>
</dbReference>
<dbReference type="GO" id="GO:0015074">
    <property type="term" value="P:DNA integration"/>
    <property type="evidence" value="ECO:0007669"/>
    <property type="project" value="InterPro"/>
</dbReference>
<dbReference type="Gene3D" id="3.30.420.10">
    <property type="entry name" value="Ribonuclease H-like superfamily/Ribonuclease H"/>
    <property type="match status" value="2"/>
</dbReference>
<reference evidence="2" key="1">
    <citation type="journal article" date="2019" name="Sci. Rep.">
        <title>Draft genome of Tanacetum cinerariifolium, the natural source of mosquito coil.</title>
        <authorList>
            <person name="Yamashiro T."/>
            <person name="Shiraishi A."/>
            <person name="Satake H."/>
            <person name="Nakayama K."/>
        </authorList>
    </citation>
    <scope>NUCLEOTIDE SEQUENCE</scope>
</reference>
<accession>A0A699IRE6</accession>
<name>A0A699IRE6_TANCI</name>
<dbReference type="GO" id="GO:0003964">
    <property type="term" value="F:RNA-directed DNA polymerase activity"/>
    <property type="evidence" value="ECO:0007669"/>
    <property type="project" value="UniProtKB-KW"/>
</dbReference>
<sequence length="662" mass="75913">GRNDGQVLLTRNCRREIPSSTLKGRFFWQCEGMIVSTGITMDERQEGMTTGITIEEGIIMICTEKGYHTNDCIQLRRQMEMALKLRKLNHLVKDVRQREKKSKASETTEAWMNTPVTFPLFSTKDVSKEPLIIKAEVEGYLIKRVYVDEGASVEFMFEHCFENLNPAIKERLKDTQIDLVGFAGEVTKPLGKFLVGSMFWRRGPMDENHNEIPRQQGNSNLGHAVCHHLGVVSAREEAMIEEKPIEEEKENEGNMKEIGGTKEVLVNLAFPDQFVIIEGRLSEECKSQLMLLLKEDMEIFAWEPADKKGTKAKVTPHSLCKPNVERDRKKLCSNGEASTFFTSHDLKKPIQQRDDTEAWTLFTDGASSLKGSGSGLVLIGPSGVGYTYALHLTFVGTNNEVEYEALLAGLRIERKLKVDNWMTPIIKCLEKGIWLEDKNEARCLRVNIHQYVMEEGVLFKKSYLVPMLRCVGPLQANYVIREIHMRAYGRHSDLRLVVAKAMRQGYYRPTLHKDVMEEIHNYDSCQIHALVPKLPKTLMTSIMAPWPFYQWVMNILRPIPQASRRVKFVIVAINYFTKWIKAKPIIVTDNGTQFVNDPFKSWYTRLNIQQRNTVIAHPQANGLVERANKSFMEVIKTMLERDRAGWVDELPNTLWVNQTSLK</sequence>
<dbReference type="GO" id="GO:0003676">
    <property type="term" value="F:nucleic acid binding"/>
    <property type="evidence" value="ECO:0007669"/>
    <property type="project" value="InterPro"/>
</dbReference>
<dbReference type="InterPro" id="IPR012337">
    <property type="entry name" value="RNaseH-like_sf"/>
</dbReference>